<evidence type="ECO:0000256" key="1">
    <source>
        <dbReference type="ARBA" id="ARBA00006382"/>
    </source>
</evidence>
<dbReference type="GO" id="GO:0016639">
    <property type="term" value="F:oxidoreductase activity, acting on the CH-NH2 group of donors, NAD or NADP as acceptor"/>
    <property type="evidence" value="ECO:0007669"/>
    <property type="project" value="InterPro"/>
</dbReference>
<evidence type="ECO:0000259" key="4">
    <source>
        <dbReference type="SMART" id="SM00839"/>
    </source>
</evidence>
<protein>
    <recommendedName>
        <fullName evidence="4">Glutamate/phenylalanine/leucine/valine/L-tryptophan dehydrogenase C-terminal domain-containing protein</fullName>
    </recommendedName>
</protein>
<dbReference type="HOGENOM" id="CLU_067820_0_0_1"/>
<dbReference type="eggNOG" id="KOG2250">
    <property type="taxonomic scope" value="Eukaryota"/>
</dbReference>
<dbReference type="GeneID" id="17296042"/>
<dbReference type="PANTHER" id="PTHR42722:SF1">
    <property type="entry name" value="VALINE DEHYDROGENASE"/>
    <property type="match status" value="1"/>
</dbReference>
<dbReference type="OrthoDB" id="424974at2759"/>
<dbReference type="OMA" id="TYVADMD"/>
<gene>
    <name evidence="5" type="ORF">GUITHDRAFT_76571</name>
</gene>
<dbReference type="EnsemblProtists" id="EKX39225">
    <property type="protein sequence ID" value="EKX39225"/>
    <property type="gene ID" value="GUITHDRAFT_76571"/>
</dbReference>
<dbReference type="Proteomes" id="UP000011087">
    <property type="component" value="Unassembled WGS sequence"/>
</dbReference>
<evidence type="ECO:0000313" key="6">
    <source>
        <dbReference type="EnsemblProtists" id="EKX39225"/>
    </source>
</evidence>
<organism evidence="5">
    <name type="scientific">Guillardia theta (strain CCMP2712)</name>
    <name type="common">Cryptophyte</name>
    <dbReference type="NCBI Taxonomy" id="905079"/>
    <lineage>
        <taxon>Eukaryota</taxon>
        <taxon>Cryptophyceae</taxon>
        <taxon>Pyrenomonadales</taxon>
        <taxon>Geminigeraceae</taxon>
        <taxon>Guillardia</taxon>
    </lineage>
</organism>
<dbReference type="AlphaFoldDB" id="L1ITR4"/>
<reference evidence="5 7" key="1">
    <citation type="journal article" date="2012" name="Nature">
        <title>Algal genomes reveal evolutionary mosaicism and the fate of nucleomorphs.</title>
        <authorList>
            <consortium name="DOE Joint Genome Institute"/>
            <person name="Curtis B.A."/>
            <person name="Tanifuji G."/>
            <person name="Burki F."/>
            <person name="Gruber A."/>
            <person name="Irimia M."/>
            <person name="Maruyama S."/>
            <person name="Arias M.C."/>
            <person name="Ball S.G."/>
            <person name="Gile G.H."/>
            <person name="Hirakawa Y."/>
            <person name="Hopkins J.F."/>
            <person name="Kuo A."/>
            <person name="Rensing S.A."/>
            <person name="Schmutz J."/>
            <person name="Symeonidi A."/>
            <person name="Elias M."/>
            <person name="Eveleigh R.J."/>
            <person name="Herman E.K."/>
            <person name="Klute M.J."/>
            <person name="Nakayama T."/>
            <person name="Obornik M."/>
            <person name="Reyes-Prieto A."/>
            <person name="Armbrust E.V."/>
            <person name="Aves S.J."/>
            <person name="Beiko R.G."/>
            <person name="Coutinho P."/>
            <person name="Dacks J.B."/>
            <person name="Durnford D.G."/>
            <person name="Fast N.M."/>
            <person name="Green B.R."/>
            <person name="Grisdale C.J."/>
            <person name="Hempel F."/>
            <person name="Henrissat B."/>
            <person name="Hoppner M.P."/>
            <person name="Ishida K."/>
            <person name="Kim E."/>
            <person name="Koreny L."/>
            <person name="Kroth P.G."/>
            <person name="Liu Y."/>
            <person name="Malik S.B."/>
            <person name="Maier U.G."/>
            <person name="McRose D."/>
            <person name="Mock T."/>
            <person name="Neilson J.A."/>
            <person name="Onodera N.T."/>
            <person name="Poole A.M."/>
            <person name="Pritham E.J."/>
            <person name="Richards T.A."/>
            <person name="Rocap G."/>
            <person name="Roy S.W."/>
            <person name="Sarai C."/>
            <person name="Schaack S."/>
            <person name="Shirato S."/>
            <person name="Slamovits C.H."/>
            <person name="Spencer D.F."/>
            <person name="Suzuki S."/>
            <person name="Worden A.Z."/>
            <person name="Zauner S."/>
            <person name="Barry K."/>
            <person name="Bell C."/>
            <person name="Bharti A.K."/>
            <person name="Crow J.A."/>
            <person name="Grimwood J."/>
            <person name="Kramer R."/>
            <person name="Lindquist E."/>
            <person name="Lucas S."/>
            <person name="Salamov A."/>
            <person name="McFadden G.I."/>
            <person name="Lane C.E."/>
            <person name="Keeling P.J."/>
            <person name="Gray M.W."/>
            <person name="Grigoriev I.V."/>
            <person name="Archibald J.M."/>
        </authorList>
    </citation>
    <scope>NUCLEOTIDE SEQUENCE</scope>
    <source>
        <strain evidence="5 7">CCMP2712</strain>
    </source>
</reference>
<dbReference type="InterPro" id="IPR016211">
    <property type="entry name" value="Glu/Phe/Leu/Val/Trp_DH_bac/arc"/>
</dbReference>
<evidence type="ECO:0000313" key="7">
    <source>
        <dbReference type="Proteomes" id="UP000011087"/>
    </source>
</evidence>
<dbReference type="InterPro" id="IPR046346">
    <property type="entry name" value="Aminoacid_DH-like_N_sf"/>
</dbReference>
<accession>L1ITR4</accession>
<keyword evidence="3" id="KW-0520">NAD</keyword>
<dbReference type="SUPFAM" id="SSF51735">
    <property type="entry name" value="NAD(P)-binding Rossmann-fold domains"/>
    <property type="match status" value="1"/>
</dbReference>
<dbReference type="KEGG" id="gtt:GUITHDRAFT_76571"/>
<dbReference type="GO" id="GO:0006520">
    <property type="term" value="P:amino acid metabolic process"/>
    <property type="evidence" value="ECO:0007669"/>
    <property type="project" value="InterPro"/>
</dbReference>
<dbReference type="Gene3D" id="3.40.50.10860">
    <property type="entry name" value="Leucine Dehydrogenase, chain A, domain 1"/>
    <property type="match status" value="1"/>
</dbReference>
<keyword evidence="2" id="KW-0560">Oxidoreductase</keyword>
<sequence>MIGAAAEISRYRPGNGGFRIWVYSDPQAAEREAVGLAQGMEVKHATYNTGFAGAKIVCDASGADKSVLKVNKEELMKATAALLHELNGTMYTGCDLNTTTSDMDLLSKDCPYVLAAIANESVNPNDATAFGVLGAVESVLESFNGKTVLVHGCGSVGGTVARELVRSGARVYTIDAVAAKADIEGATNISKGTPEYVEEFWKMKVDALVPCSISGLISMEIAQELGCKAIVGATNLPFRSVEVQEQVEASGIVFVPEGVSSAGAVIVDSIEHFDLKAFKEAQPNDIYEFCRHVVLNKTTELLLTARLREIVTSQATKLISEEYGASEENDCPKMPIGRTFRFWSQGRGSVINPGAAGAQRALLRRGA</sequence>
<dbReference type="RefSeq" id="XP_005826205.1">
    <property type="nucleotide sequence ID" value="XM_005826148.1"/>
</dbReference>
<name>L1ITR4_GUITC</name>
<dbReference type="STRING" id="905079.L1ITR4"/>
<evidence type="ECO:0000313" key="5">
    <source>
        <dbReference type="EMBL" id="EKX39225.1"/>
    </source>
</evidence>
<dbReference type="InterPro" id="IPR006096">
    <property type="entry name" value="Glu/Leu/Phe/Val/Trp_DH_C"/>
</dbReference>
<dbReference type="Gene3D" id="3.40.50.720">
    <property type="entry name" value="NAD(P)-binding Rossmann-like Domain"/>
    <property type="match status" value="1"/>
</dbReference>
<dbReference type="Pfam" id="PF00208">
    <property type="entry name" value="ELFV_dehydrog"/>
    <property type="match status" value="1"/>
</dbReference>
<reference evidence="7" key="2">
    <citation type="submission" date="2012-11" db="EMBL/GenBank/DDBJ databases">
        <authorList>
            <person name="Kuo A."/>
            <person name="Curtis B.A."/>
            <person name="Tanifuji G."/>
            <person name="Burki F."/>
            <person name="Gruber A."/>
            <person name="Irimia M."/>
            <person name="Maruyama S."/>
            <person name="Arias M.C."/>
            <person name="Ball S.G."/>
            <person name="Gile G.H."/>
            <person name="Hirakawa Y."/>
            <person name="Hopkins J.F."/>
            <person name="Rensing S.A."/>
            <person name="Schmutz J."/>
            <person name="Symeonidi A."/>
            <person name="Elias M."/>
            <person name="Eveleigh R.J."/>
            <person name="Herman E.K."/>
            <person name="Klute M.J."/>
            <person name="Nakayama T."/>
            <person name="Obornik M."/>
            <person name="Reyes-Prieto A."/>
            <person name="Armbrust E.V."/>
            <person name="Aves S.J."/>
            <person name="Beiko R.G."/>
            <person name="Coutinho P."/>
            <person name="Dacks J.B."/>
            <person name="Durnford D.G."/>
            <person name="Fast N.M."/>
            <person name="Green B.R."/>
            <person name="Grisdale C."/>
            <person name="Hempe F."/>
            <person name="Henrissat B."/>
            <person name="Hoppner M.P."/>
            <person name="Ishida K.-I."/>
            <person name="Kim E."/>
            <person name="Koreny L."/>
            <person name="Kroth P.G."/>
            <person name="Liu Y."/>
            <person name="Malik S.-B."/>
            <person name="Maier U.G."/>
            <person name="McRose D."/>
            <person name="Mock T."/>
            <person name="Neilson J.A."/>
            <person name="Onodera N.T."/>
            <person name="Poole A.M."/>
            <person name="Pritham E.J."/>
            <person name="Richards T.A."/>
            <person name="Rocap G."/>
            <person name="Roy S.W."/>
            <person name="Sarai C."/>
            <person name="Schaack S."/>
            <person name="Shirato S."/>
            <person name="Slamovits C.H."/>
            <person name="Spencer D.F."/>
            <person name="Suzuki S."/>
            <person name="Worden A.Z."/>
            <person name="Zauner S."/>
            <person name="Barry K."/>
            <person name="Bell C."/>
            <person name="Bharti A.K."/>
            <person name="Crow J.A."/>
            <person name="Grimwood J."/>
            <person name="Kramer R."/>
            <person name="Lindquist E."/>
            <person name="Lucas S."/>
            <person name="Salamov A."/>
            <person name="McFadden G.I."/>
            <person name="Lane C.E."/>
            <person name="Keeling P.J."/>
            <person name="Gray M.W."/>
            <person name="Grigoriev I.V."/>
            <person name="Archibald J.M."/>
        </authorList>
    </citation>
    <scope>NUCLEOTIDE SEQUENCE</scope>
    <source>
        <strain evidence="7">CCMP2712</strain>
    </source>
</reference>
<evidence type="ECO:0000256" key="3">
    <source>
        <dbReference type="ARBA" id="ARBA00023027"/>
    </source>
</evidence>
<feature type="domain" description="Glutamate/phenylalanine/leucine/valine/L-tryptophan dehydrogenase C-terminal" evidence="4">
    <location>
        <begin position="122"/>
        <end position="330"/>
    </location>
</feature>
<dbReference type="PaxDb" id="55529-EKX39225"/>
<reference evidence="6" key="3">
    <citation type="submission" date="2016-03" db="UniProtKB">
        <authorList>
            <consortium name="EnsemblProtists"/>
        </authorList>
    </citation>
    <scope>IDENTIFICATION</scope>
</reference>
<proteinExistence type="inferred from homology"/>
<dbReference type="PANTHER" id="PTHR42722">
    <property type="entry name" value="LEUCINE DEHYDROGENASE"/>
    <property type="match status" value="1"/>
</dbReference>
<dbReference type="Pfam" id="PF02812">
    <property type="entry name" value="ELFV_dehydrog_N"/>
    <property type="match status" value="1"/>
</dbReference>
<dbReference type="InterPro" id="IPR036291">
    <property type="entry name" value="NAD(P)-bd_dom_sf"/>
</dbReference>
<dbReference type="SUPFAM" id="SSF53223">
    <property type="entry name" value="Aminoacid dehydrogenase-like, N-terminal domain"/>
    <property type="match status" value="1"/>
</dbReference>
<dbReference type="InterPro" id="IPR006097">
    <property type="entry name" value="Glu/Leu/Phe/Val/Trp_DH_dimer"/>
</dbReference>
<keyword evidence="7" id="KW-1185">Reference proteome</keyword>
<dbReference type="SMART" id="SM00839">
    <property type="entry name" value="ELFV_dehydrog"/>
    <property type="match status" value="1"/>
</dbReference>
<comment type="similarity">
    <text evidence="1">Belongs to the Glu/Leu/Phe/Val dehydrogenases family.</text>
</comment>
<dbReference type="EMBL" id="JH993041">
    <property type="protein sequence ID" value="EKX39225.1"/>
    <property type="molecule type" value="Genomic_DNA"/>
</dbReference>
<evidence type="ECO:0000256" key="2">
    <source>
        <dbReference type="ARBA" id="ARBA00023002"/>
    </source>
</evidence>